<proteinExistence type="predicted"/>
<dbReference type="InterPro" id="IPR008044">
    <property type="entry name" value="Phage_lysin"/>
</dbReference>
<comment type="caution">
    <text evidence="6">The sequence shown here is derived from an EMBL/GenBank/DDBJ whole genome shotgun (WGS) entry which is preliminary data.</text>
</comment>
<feature type="compositionally biased region" description="Polar residues" evidence="3">
    <location>
        <begin position="165"/>
        <end position="178"/>
    </location>
</feature>
<reference evidence="6 7" key="1">
    <citation type="journal article" date="2025" name="Anaerobe">
        <title>Description of Anaerococcus kampingiae sp. nov., Anaerococcus groningensis sp. nov., Anaerococcus martiniensis sp. nov., and Anaerococcus cruorum sp. nov., isolated from human clinical specimens.</title>
        <authorList>
            <person name="Boiten K.E."/>
            <person name="Meijer J."/>
            <person name="van Wezel E.M."/>
            <person name="Veloo A.C.M."/>
        </authorList>
    </citation>
    <scope>NUCLEOTIDE SEQUENCE [LARGE SCALE GENOMIC DNA]</scope>
    <source>
        <strain evidence="6 7">ENR1039</strain>
    </source>
</reference>
<feature type="compositionally biased region" description="Basic and acidic residues" evidence="3">
    <location>
        <begin position="179"/>
        <end position="194"/>
    </location>
</feature>
<evidence type="ECO:0000313" key="6">
    <source>
        <dbReference type="EMBL" id="MFO3715562.1"/>
    </source>
</evidence>
<evidence type="ECO:0000256" key="2">
    <source>
        <dbReference type="PROSITE-ProRule" id="PRU00591"/>
    </source>
</evidence>
<feature type="repeat" description="Cell wall-binding" evidence="2">
    <location>
        <begin position="333"/>
        <end position="352"/>
    </location>
</feature>
<protein>
    <submittedName>
        <fullName evidence="6">Peptidoglycan amidohydrolase family protein</fullName>
    </submittedName>
</protein>
<dbReference type="SUPFAM" id="SSF54001">
    <property type="entry name" value="Cysteine proteinases"/>
    <property type="match status" value="1"/>
</dbReference>
<organism evidence="6 7">
    <name type="scientific">Anaerococcus cruorum</name>
    <dbReference type="NCBI Taxonomy" id="3115617"/>
    <lineage>
        <taxon>Bacteria</taxon>
        <taxon>Bacillati</taxon>
        <taxon>Bacillota</taxon>
        <taxon>Tissierellia</taxon>
        <taxon>Tissierellales</taxon>
        <taxon>Peptoniphilaceae</taxon>
        <taxon>Anaerococcus</taxon>
    </lineage>
</organism>
<dbReference type="InterPro" id="IPR038765">
    <property type="entry name" value="Papain-like_cys_pep_sf"/>
</dbReference>
<accession>A0ABW9MUQ8</accession>
<keyword evidence="7" id="KW-1185">Reference proteome</keyword>
<feature type="signal peptide" evidence="4">
    <location>
        <begin position="1"/>
        <end position="26"/>
    </location>
</feature>
<feature type="chain" id="PRO_5046128116" evidence="4">
    <location>
        <begin position="27"/>
        <end position="685"/>
    </location>
</feature>
<feature type="domain" description="Bacteriophage lysin" evidence="5">
    <location>
        <begin position="532"/>
        <end position="678"/>
    </location>
</feature>
<feature type="region of interest" description="Disordered" evidence="3">
    <location>
        <begin position="165"/>
        <end position="219"/>
    </location>
</feature>
<name>A0ABW9MUQ8_9FIRM</name>
<dbReference type="PROSITE" id="PS51170">
    <property type="entry name" value="CW"/>
    <property type="match status" value="1"/>
</dbReference>
<evidence type="ECO:0000259" key="5">
    <source>
        <dbReference type="Pfam" id="PF05382"/>
    </source>
</evidence>
<evidence type="ECO:0000313" key="7">
    <source>
        <dbReference type="Proteomes" id="UP001638015"/>
    </source>
</evidence>
<dbReference type="Pfam" id="PF01473">
    <property type="entry name" value="Choline_bind_1"/>
    <property type="match status" value="2"/>
</dbReference>
<evidence type="ECO:0000256" key="4">
    <source>
        <dbReference type="SAM" id="SignalP"/>
    </source>
</evidence>
<dbReference type="SUPFAM" id="SSF69360">
    <property type="entry name" value="Cell wall binding repeat"/>
    <property type="match status" value="2"/>
</dbReference>
<dbReference type="Pfam" id="PF05382">
    <property type="entry name" value="Amidase_5"/>
    <property type="match status" value="1"/>
</dbReference>
<dbReference type="Proteomes" id="UP001638015">
    <property type="component" value="Unassembled WGS sequence"/>
</dbReference>
<keyword evidence="4" id="KW-0732">Signal</keyword>
<dbReference type="EMBL" id="JBGMEH010000001">
    <property type="protein sequence ID" value="MFO3715562.1"/>
    <property type="molecule type" value="Genomic_DNA"/>
</dbReference>
<dbReference type="Gene3D" id="3.90.1720.10">
    <property type="entry name" value="endopeptidase domain like (from Nostoc punctiforme)"/>
    <property type="match status" value="1"/>
</dbReference>
<evidence type="ECO:0000256" key="1">
    <source>
        <dbReference type="ARBA" id="ARBA00022737"/>
    </source>
</evidence>
<sequence>MKKLSNKINKTLLLASTLFVSTAVSTADKSYADEGYDLNVEPSKSTNLDNYETETDKNLEATNENSEANSSENINYDNQALTNDESIDQTQSLTPQENTTDQQDTDSIKLEADFEVELNPQEEKIEEEVQTPSSDNLEDVIYYDNTNLDEALKEDYTPAYNQPVANEETSNQSVNEKQNQAEKSEEVKNTKTVEENTTENTNNKSQEAKEDEEEINQTNYYAPKGTGYFVYEGNSTKYYEDNKLVKGSNVIVKDKFYEIDNEGNATNPKTLWGRIGNNIYYMNEEGNLTKGIAQIKDKKYYFNNNGELQRNKRIVTSQSHYELANDGSMTAPTNSWVTINNKKYYNDNDGNLLKGVARIGNKSYYFDEKGTLTPNKKLLAGDKYYLVDQNGVATNEANQWFTLAGNTYRSGNDGKIVKGAQNINNNLYVFDGTGKLAQNTSSIYAGKFYKSDTKGLATIVKNSWVELDGKKYHTNEAGYVKEGVWKIDNNYYYFTANGLTPNQTVTQKGVVYTVDANGIATKEDNVIPGEKNIDKVMEWMFAARDKRMTYNMGAGRNSATQADCSSAVYRALIHGGFLNKDTWVGNTETLFQMGAKGTVMYEISENERQYGDIFVAGTPGGSMGAAGHTGFILNPHEDTIIHMTYSKNGVAVTPRKGYMGDSRGLPVRYYRLVGASSNGAYLNRK</sequence>
<dbReference type="RefSeq" id="WP_410032394.1">
    <property type="nucleotide sequence ID" value="NZ_JBGMEH010000001.1"/>
</dbReference>
<feature type="region of interest" description="Disordered" evidence="3">
    <location>
        <begin position="119"/>
        <end position="138"/>
    </location>
</feature>
<evidence type="ECO:0000256" key="3">
    <source>
        <dbReference type="SAM" id="MobiDB-lite"/>
    </source>
</evidence>
<dbReference type="InterPro" id="IPR018337">
    <property type="entry name" value="Cell_wall/Cho-bd_repeat"/>
</dbReference>
<gene>
    <name evidence="6" type="ORF">ACCQ40_02005</name>
</gene>
<dbReference type="Gene3D" id="2.10.270.10">
    <property type="entry name" value="Cholin Binding"/>
    <property type="match status" value="4"/>
</dbReference>
<keyword evidence="1" id="KW-0677">Repeat</keyword>